<accession>A0A0C1VS50</accession>
<protein>
    <recommendedName>
        <fullName evidence="1">Bacteriophage T5 Orf172 DNA-binding domain-containing protein</fullName>
    </recommendedName>
</protein>
<dbReference type="EMBL" id="JPRD01000072">
    <property type="protein sequence ID" value="KIF46827.1"/>
    <property type="molecule type" value="Genomic_DNA"/>
</dbReference>
<organism evidence="2 3">
    <name type="scientific">Vibrio owensii CAIM 1854 = LMG 25443</name>
    <dbReference type="NCBI Taxonomy" id="1229493"/>
    <lineage>
        <taxon>Bacteria</taxon>
        <taxon>Pseudomonadati</taxon>
        <taxon>Pseudomonadota</taxon>
        <taxon>Gammaproteobacteria</taxon>
        <taxon>Vibrionales</taxon>
        <taxon>Vibrionaceae</taxon>
        <taxon>Vibrio</taxon>
    </lineage>
</organism>
<dbReference type="RefSeq" id="WP_020198134.1">
    <property type="nucleotide sequence ID" value="NZ_BAOH01000240.1"/>
</dbReference>
<dbReference type="InterPro" id="IPR018306">
    <property type="entry name" value="Phage_T5_Orf172_DNA-bd"/>
</dbReference>
<gene>
    <name evidence="2" type="ORF">H735_28555</name>
</gene>
<evidence type="ECO:0000259" key="1">
    <source>
        <dbReference type="SMART" id="SM00974"/>
    </source>
</evidence>
<dbReference type="Proteomes" id="UP000031586">
    <property type="component" value="Unassembled WGS sequence"/>
</dbReference>
<name>A0A0C1VS50_9VIBR</name>
<sequence>MDNGFIYIMTNSAMPDLIKIGMTARDSRERARELSNTSVPLPFKVAFEIYCNDIRKVESAIHRELADFRVNPNREFFRYPLDKAINLIQESIGENRDSERFQAVDIMEDLVKKYPDHLKTDIVSVRIVQPKERVWLEISTEKISRDGELVDQTIRREDLAFICNEDPDDLFFKPEDDVRINAYKFVEEYDPFSIIMTTDLFREEVCEEINEKHNPCYAKNG</sequence>
<evidence type="ECO:0000313" key="2">
    <source>
        <dbReference type="EMBL" id="KIF46827.1"/>
    </source>
</evidence>
<evidence type="ECO:0000313" key="3">
    <source>
        <dbReference type="Proteomes" id="UP000031586"/>
    </source>
</evidence>
<proteinExistence type="predicted"/>
<reference evidence="2 3" key="1">
    <citation type="submission" date="2014-07" db="EMBL/GenBank/DDBJ databases">
        <title>Unique and conserved regions in Vibrio harveyi and related species in comparison with the shrimp pathogen Vibrio harveyi CAIM 1792.</title>
        <authorList>
            <person name="Espinoza-Valles I."/>
            <person name="Vora G."/>
            <person name="Leekitcharoenphon P."/>
            <person name="Ussery D."/>
            <person name="Hoj L."/>
            <person name="Gomez-Gil B."/>
        </authorList>
    </citation>
    <scope>NUCLEOTIDE SEQUENCE [LARGE SCALE GENOMIC DNA]</scope>
    <source>
        <strain evidence="3">CAIM 1854 / LMG 25443</strain>
    </source>
</reference>
<dbReference type="Pfam" id="PF10544">
    <property type="entry name" value="T5orf172"/>
    <property type="match status" value="1"/>
</dbReference>
<dbReference type="SMART" id="SM00974">
    <property type="entry name" value="T5orf172"/>
    <property type="match status" value="1"/>
</dbReference>
<comment type="caution">
    <text evidence="2">The sequence shown here is derived from an EMBL/GenBank/DDBJ whole genome shotgun (WGS) entry which is preliminary data.</text>
</comment>
<dbReference type="AlphaFoldDB" id="A0A0C1VS50"/>
<dbReference type="PATRIC" id="fig|1229493.5.peg.5536"/>
<feature type="domain" description="Bacteriophage T5 Orf172 DNA-binding" evidence="1">
    <location>
        <begin position="12"/>
        <end position="91"/>
    </location>
</feature>